<evidence type="ECO:0000313" key="5">
    <source>
        <dbReference type="EMBL" id="CAJ0579790.1"/>
    </source>
</evidence>
<evidence type="ECO:0000313" key="6">
    <source>
        <dbReference type="Proteomes" id="UP001177023"/>
    </source>
</evidence>
<dbReference type="SUPFAM" id="SSF117892">
    <property type="entry name" value="Band 7/SPFH domain"/>
    <property type="match status" value="1"/>
</dbReference>
<sequence length="444" mass="48725">MTNSSIRYSALRPDEPGSSTSDEVRFGTDPDYFKSAFTYAKYNDLDRMGYQVPQRFGKWARKSVGRFTYTPRDTWEQEDEEVVEKPLSYIELIIVVIAAILAIATMPFSLIFTLKLVGPTEKLVVMRLGRAMKPRGPGPSLVLPCIDSVHLVDTRLNAFSVPPLKIITQDRGLVELGATVYLKVRDVMAAVCAIQERDSSTRTLASTLLYRHVSQKRVCDMSHAHQKRELATAVKEEMGSFTQQYGVEITEVELSEVKVEKAGENMGMAALSAVAKSEVGQQIWSVIGPTLEDIAKEAQEQKKDEDEYTSASLIDLSGLNGEDTLPKKLPQPTGPQVDITKLLAIVNLGIDDSLTHAVGKVYQIHCEGHESFYIDLKHGSGKAAKGTIEHPNVVLHVQGSILSGLLSGAISPLTAYMNGSLRIEGSVQDATSLSHLAQRVSHLL</sequence>
<organism evidence="5 6">
    <name type="scientific">Mesorhabditis spiculigera</name>
    <dbReference type="NCBI Taxonomy" id="96644"/>
    <lineage>
        <taxon>Eukaryota</taxon>
        <taxon>Metazoa</taxon>
        <taxon>Ecdysozoa</taxon>
        <taxon>Nematoda</taxon>
        <taxon>Chromadorea</taxon>
        <taxon>Rhabditida</taxon>
        <taxon>Rhabditina</taxon>
        <taxon>Rhabditomorpha</taxon>
        <taxon>Rhabditoidea</taxon>
        <taxon>Rhabditidae</taxon>
        <taxon>Mesorhabditinae</taxon>
        <taxon>Mesorhabditis</taxon>
    </lineage>
</organism>
<dbReference type="SMART" id="SM00244">
    <property type="entry name" value="PHB"/>
    <property type="match status" value="1"/>
</dbReference>
<comment type="similarity">
    <text evidence="1">Belongs to the band 7/mec-2 family.</text>
</comment>
<dbReference type="PRINTS" id="PR00721">
    <property type="entry name" value="STOMATIN"/>
</dbReference>
<accession>A0AA36D478</accession>
<dbReference type="InterPro" id="IPR036527">
    <property type="entry name" value="SCP2_sterol-bd_dom_sf"/>
</dbReference>
<dbReference type="Gene3D" id="3.30.1050.10">
    <property type="entry name" value="SCP2 sterol-binding domain"/>
    <property type="match status" value="1"/>
</dbReference>
<dbReference type="EMBL" id="CATQJA010002657">
    <property type="protein sequence ID" value="CAJ0579790.1"/>
    <property type="molecule type" value="Genomic_DNA"/>
</dbReference>
<dbReference type="GO" id="GO:0009898">
    <property type="term" value="C:cytoplasmic side of plasma membrane"/>
    <property type="evidence" value="ECO:0007669"/>
    <property type="project" value="UniProtKB-ARBA"/>
</dbReference>
<dbReference type="FunFam" id="3.30.479.30:FF:000004">
    <property type="entry name" value="Putative membrane protease family, stomatin"/>
    <property type="match status" value="1"/>
</dbReference>
<evidence type="ECO:0000256" key="2">
    <source>
        <dbReference type="SAM" id="MobiDB-lite"/>
    </source>
</evidence>
<dbReference type="PANTHER" id="PTHR10264:SF28">
    <property type="entry name" value="BAND 7 DOMAIN-CONTAINING PROTEIN"/>
    <property type="match status" value="1"/>
</dbReference>
<feature type="non-terminal residue" evidence="5">
    <location>
        <position position="1"/>
    </location>
</feature>
<feature type="transmembrane region" description="Helical" evidence="3">
    <location>
        <begin position="92"/>
        <end position="117"/>
    </location>
</feature>
<feature type="domain" description="Band 7" evidence="4">
    <location>
        <begin position="112"/>
        <end position="275"/>
    </location>
</feature>
<feature type="region of interest" description="Disordered" evidence="2">
    <location>
        <begin position="1"/>
        <end position="24"/>
    </location>
</feature>
<dbReference type="SUPFAM" id="SSF55718">
    <property type="entry name" value="SCP-like"/>
    <property type="match status" value="1"/>
</dbReference>
<comment type="caution">
    <text evidence="5">The sequence shown here is derived from an EMBL/GenBank/DDBJ whole genome shotgun (WGS) entry which is preliminary data.</text>
</comment>
<dbReference type="InterPro" id="IPR043202">
    <property type="entry name" value="Band-7_stomatin-like"/>
</dbReference>
<proteinExistence type="inferred from homology"/>
<keyword evidence="3" id="KW-0812">Transmembrane</keyword>
<name>A0AA36D478_9BILA</name>
<reference evidence="5" key="1">
    <citation type="submission" date="2023-06" db="EMBL/GenBank/DDBJ databases">
        <authorList>
            <person name="Delattre M."/>
        </authorList>
    </citation>
    <scope>NUCLEOTIDE SEQUENCE</scope>
    <source>
        <strain evidence="5">AF72</strain>
    </source>
</reference>
<protein>
    <recommendedName>
        <fullName evidence="4">Band 7 domain-containing protein</fullName>
    </recommendedName>
</protein>
<dbReference type="Pfam" id="PF01145">
    <property type="entry name" value="Band_7"/>
    <property type="match status" value="1"/>
</dbReference>
<dbReference type="InterPro" id="IPR001972">
    <property type="entry name" value="Stomatin_HflK_fam"/>
</dbReference>
<dbReference type="Gene3D" id="3.30.479.30">
    <property type="entry name" value="Band 7 domain"/>
    <property type="match status" value="1"/>
</dbReference>
<dbReference type="InterPro" id="IPR001107">
    <property type="entry name" value="Band_7"/>
</dbReference>
<dbReference type="Pfam" id="PF02036">
    <property type="entry name" value="SCP2"/>
    <property type="match status" value="1"/>
</dbReference>
<dbReference type="Proteomes" id="UP001177023">
    <property type="component" value="Unassembled WGS sequence"/>
</dbReference>
<evidence type="ECO:0000256" key="1">
    <source>
        <dbReference type="ARBA" id="ARBA00008164"/>
    </source>
</evidence>
<keyword evidence="3" id="KW-1133">Transmembrane helix</keyword>
<dbReference type="InterPro" id="IPR003033">
    <property type="entry name" value="SCP2_sterol-bd_dom"/>
</dbReference>
<dbReference type="PANTHER" id="PTHR10264">
    <property type="entry name" value="BAND 7 PROTEIN-RELATED"/>
    <property type="match status" value="1"/>
</dbReference>
<dbReference type="AlphaFoldDB" id="A0AA36D478"/>
<dbReference type="InterPro" id="IPR036013">
    <property type="entry name" value="Band_7/SPFH_dom_sf"/>
</dbReference>
<evidence type="ECO:0000256" key="3">
    <source>
        <dbReference type="SAM" id="Phobius"/>
    </source>
</evidence>
<gene>
    <name evidence="5" type="ORF">MSPICULIGERA_LOCUS17995</name>
</gene>
<keyword evidence="3" id="KW-0472">Membrane</keyword>
<evidence type="ECO:0000259" key="4">
    <source>
        <dbReference type="SMART" id="SM00244"/>
    </source>
</evidence>
<keyword evidence="6" id="KW-1185">Reference proteome</keyword>